<dbReference type="EnsemblMetazoa" id="XM_038202435.1">
    <property type="protein sequence ID" value="XP_038058363.1"/>
    <property type="gene ID" value="LOC119729726"/>
</dbReference>
<dbReference type="AlphaFoldDB" id="A0A914A3F5"/>
<comment type="subcellular location">
    <subcellularLocation>
        <location evidence="4">Peroxisome membrane</location>
    </subcellularLocation>
</comment>
<keyword evidence="2" id="KW-0472">Membrane</keyword>
<evidence type="ECO:0008006" key="7">
    <source>
        <dbReference type="Google" id="ProtNLM"/>
    </source>
</evidence>
<dbReference type="GO" id="GO:0016559">
    <property type="term" value="P:peroxisome fission"/>
    <property type="evidence" value="ECO:0007669"/>
    <property type="project" value="InterPro"/>
</dbReference>
<protein>
    <recommendedName>
        <fullName evidence="7">Peroxisomal biogenesis factor 11</fullName>
    </recommendedName>
</protein>
<dbReference type="PANTHER" id="PTHR12652">
    <property type="entry name" value="PEROXISOMAL BIOGENESIS FACTOR 11"/>
    <property type="match status" value="1"/>
</dbReference>
<dbReference type="GeneID" id="119729726"/>
<evidence type="ECO:0000313" key="5">
    <source>
        <dbReference type="EnsemblMetazoa" id="XP_038058363.1"/>
    </source>
</evidence>
<proteinExistence type="predicted"/>
<dbReference type="Pfam" id="PF05648">
    <property type="entry name" value="PEX11"/>
    <property type="match status" value="1"/>
</dbReference>
<organism evidence="5 6">
    <name type="scientific">Patiria miniata</name>
    <name type="common">Bat star</name>
    <name type="synonym">Asterina miniata</name>
    <dbReference type="NCBI Taxonomy" id="46514"/>
    <lineage>
        <taxon>Eukaryota</taxon>
        <taxon>Metazoa</taxon>
        <taxon>Echinodermata</taxon>
        <taxon>Eleutherozoa</taxon>
        <taxon>Asterozoa</taxon>
        <taxon>Asteroidea</taxon>
        <taxon>Valvatacea</taxon>
        <taxon>Valvatida</taxon>
        <taxon>Asterinidae</taxon>
        <taxon>Patiria</taxon>
    </lineage>
</organism>
<keyword evidence="3" id="KW-0576">Peroxisome</keyword>
<dbReference type="RefSeq" id="XP_038058363.1">
    <property type="nucleotide sequence ID" value="XM_038202435.1"/>
</dbReference>
<dbReference type="GO" id="GO:0005778">
    <property type="term" value="C:peroxisomal membrane"/>
    <property type="evidence" value="ECO:0007669"/>
    <property type="project" value="UniProtKB-SubCell"/>
</dbReference>
<dbReference type="OrthoDB" id="411017at2759"/>
<evidence type="ECO:0000256" key="4">
    <source>
        <dbReference type="ARBA" id="ARBA00046271"/>
    </source>
</evidence>
<name>A0A914A3F5_PATMI</name>
<evidence type="ECO:0000256" key="2">
    <source>
        <dbReference type="ARBA" id="ARBA00023136"/>
    </source>
</evidence>
<dbReference type="Proteomes" id="UP000887568">
    <property type="component" value="Unplaced"/>
</dbReference>
<evidence type="ECO:0000256" key="3">
    <source>
        <dbReference type="ARBA" id="ARBA00023140"/>
    </source>
</evidence>
<dbReference type="InterPro" id="IPR008733">
    <property type="entry name" value="PEX11"/>
</dbReference>
<keyword evidence="6" id="KW-1185">Reference proteome</keyword>
<evidence type="ECO:0000313" key="6">
    <source>
        <dbReference type="Proteomes" id="UP000887568"/>
    </source>
</evidence>
<accession>A0A914A3F5</accession>
<evidence type="ECO:0000256" key="1">
    <source>
        <dbReference type="ARBA" id="ARBA00022593"/>
    </source>
</evidence>
<reference evidence="5" key="1">
    <citation type="submission" date="2022-11" db="UniProtKB">
        <authorList>
            <consortium name="EnsemblMetazoa"/>
        </authorList>
    </citation>
    <scope>IDENTIFICATION</scope>
</reference>
<keyword evidence="1" id="KW-0962">Peroxisome biogenesis</keyword>
<sequence length="161" mass="18194">MFRSAEFAQKALDMLALTDDIQRTLTVIGYSGKALWLLVDHIIWFGRTKIYDVDTKKWGQRSAWCWLIALLSLTLNDLRKIQLLTRRAEDMKLAGTINSAQGAELRRELRKAYLQLVINLSDVWIPLSVLQYVSKGVGAMGGVIASLTAIHVVWNKNVHGK</sequence>
<dbReference type="PANTHER" id="PTHR12652:SF50">
    <property type="entry name" value="PEROXIN 11"/>
    <property type="match status" value="1"/>
</dbReference>